<reference evidence="10" key="1">
    <citation type="submission" date="2022-05" db="EMBL/GenBank/DDBJ databases">
        <authorList>
            <person name="Okamura Y."/>
        </authorList>
    </citation>
    <scope>NUCLEOTIDE SEQUENCE</scope>
</reference>
<comment type="caution">
    <text evidence="10">The sequence shown here is derived from an EMBL/GenBank/DDBJ whole genome shotgun (WGS) entry which is preliminary data.</text>
</comment>
<dbReference type="GO" id="GO:0005549">
    <property type="term" value="F:odorant binding"/>
    <property type="evidence" value="ECO:0007669"/>
    <property type="project" value="InterPro"/>
</dbReference>
<evidence type="ECO:0000256" key="2">
    <source>
        <dbReference type="ARBA" id="ARBA00022606"/>
    </source>
</evidence>
<keyword evidence="2" id="KW-0716">Sensory transduction</keyword>
<proteinExistence type="predicted"/>
<keyword evidence="3 9" id="KW-0812">Transmembrane</keyword>
<protein>
    <recommendedName>
        <fullName evidence="12">Odorant receptor</fullName>
    </recommendedName>
</protein>
<dbReference type="GO" id="GO:0004984">
    <property type="term" value="F:olfactory receptor activity"/>
    <property type="evidence" value="ECO:0007669"/>
    <property type="project" value="InterPro"/>
</dbReference>
<sequence length="214" mass="25351">MKDFMCKIHLNNGRTESAFTKKKILIIERLSRWTAYYLIFFFSMNWVTWIWIPVFNNINNMEAIQNRSMKLQTCLYLWVPFDYSYNYQNWVIVHIINTYVVGMGGKENLLLYVVMVTVYMGGLILMSFVLEEIRRQTEDLADVVYGMRWETMSISNQKIFLLFLQRVQPAMEFTALGGLKAGVKPMISVRIIIYDTGYRNIDREVIVMLFTNHN</sequence>
<dbReference type="Proteomes" id="UP001152562">
    <property type="component" value="Unassembled WGS sequence"/>
</dbReference>
<evidence type="ECO:0000256" key="8">
    <source>
        <dbReference type="ARBA" id="ARBA00023224"/>
    </source>
</evidence>
<keyword evidence="7" id="KW-0675">Receptor</keyword>
<dbReference type="InterPro" id="IPR004117">
    <property type="entry name" value="7tm6_olfct_rcpt"/>
</dbReference>
<keyword evidence="6 9" id="KW-0472">Membrane</keyword>
<dbReference type="GO" id="GO:0007165">
    <property type="term" value="P:signal transduction"/>
    <property type="evidence" value="ECO:0007669"/>
    <property type="project" value="UniProtKB-KW"/>
</dbReference>
<keyword evidence="11" id="KW-1185">Reference proteome</keyword>
<feature type="transmembrane region" description="Helical" evidence="9">
    <location>
        <begin position="109"/>
        <end position="130"/>
    </location>
</feature>
<gene>
    <name evidence="10" type="ORF">PIBRA_LOCUS6131</name>
</gene>
<keyword evidence="8" id="KW-0807">Transducer</keyword>
<evidence type="ECO:0000256" key="6">
    <source>
        <dbReference type="ARBA" id="ARBA00023136"/>
    </source>
</evidence>
<dbReference type="AlphaFoldDB" id="A0A9P0THJ1"/>
<keyword evidence="4" id="KW-0552">Olfaction</keyword>
<feature type="transmembrane region" description="Helical" evidence="9">
    <location>
        <begin position="33"/>
        <end position="52"/>
    </location>
</feature>
<comment type="subcellular location">
    <subcellularLocation>
        <location evidence="1">Membrane</location>
        <topology evidence="1">Multi-pass membrane protein</topology>
    </subcellularLocation>
</comment>
<name>A0A9P0THJ1_PIEBR</name>
<evidence type="ECO:0000256" key="7">
    <source>
        <dbReference type="ARBA" id="ARBA00023170"/>
    </source>
</evidence>
<evidence type="ECO:0000313" key="11">
    <source>
        <dbReference type="Proteomes" id="UP001152562"/>
    </source>
</evidence>
<organism evidence="10 11">
    <name type="scientific">Pieris brassicae</name>
    <name type="common">White butterfly</name>
    <name type="synonym">Large white butterfly</name>
    <dbReference type="NCBI Taxonomy" id="7116"/>
    <lineage>
        <taxon>Eukaryota</taxon>
        <taxon>Metazoa</taxon>
        <taxon>Ecdysozoa</taxon>
        <taxon>Arthropoda</taxon>
        <taxon>Hexapoda</taxon>
        <taxon>Insecta</taxon>
        <taxon>Pterygota</taxon>
        <taxon>Neoptera</taxon>
        <taxon>Endopterygota</taxon>
        <taxon>Lepidoptera</taxon>
        <taxon>Glossata</taxon>
        <taxon>Ditrysia</taxon>
        <taxon>Papilionoidea</taxon>
        <taxon>Pieridae</taxon>
        <taxon>Pierinae</taxon>
        <taxon>Pieris</taxon>
    </lineage>
</organism>
<dbReference type="EMBL" id="CALOZG010000008">
    <property type="protein sequence ID" value="CAH4029376.1"/>
    <property type="molecule type" value="Genomic_DNA"/>
</dbReference>
<evidence type="ECO:0000256" key="9">
    <source>
        <dbReference type="SAM" id="Phobius"/>
    </source>
</evidence>
<dbReference type="Pfam" id="PF02949">
    <property type="entry name" value="7tm_6"/>
    <property type="match status" value="1"/>
</dbReference>
<evidence type="ECO:0000313" key="10">
    <source>
        <dbReference type="EMBL" id="CAH4029376.1"/>
    </source>
</evidence>
<evidence type="ECO:0000256" key="1">
    <source>
        <dbReference type="ARBA" id="ARBA00004141"/>
    </source>
</evidence>
<evidence type="ECO:0008006" key="12">
    <source>
        <dbReference type="Google" id="ProtNLM"/>
    </source>
</evidence>
<evidence type="ECO:0000256" key="3">
    <source>
        <dbReference type="ARBA" id="ARBA00022692"/>
    </source>
</evidence>
<keyword evidence="5 9" id="KW-1133">Transmembrane helix</keyword>
<evidence type="ECO:0000256" key="5">
    <source>
        <dbReference type="ARBA" id="ARBA00022989"/>
    </source>
</evidence>
<evidence type="ECO:0000256" key="4">
    <source>
        <dbReference type="ARBA" id="ARBA00022725"/>
    </source>
</evidence>
<dbReference type="GO" id="GO:0016020">
    <property type="term" value="C:membrane"/>
    <property type="evidence" value="ECO:0007669"/>
    <property type="project" value="UniProtKB-SubCell"/>
</dbReference>
<accession>A0A9P0THJ1</accession>